<keyword evidence="1" id="KW-0812">Transmembrane</keyword>
<name>A0A8T4GXA2_9EURY</name>
<keyword evidence="1" id="KW-0472">Membrane</keyword>
<feature type="transmembrane region" description="Helical" evidence="1">
    <location>
        <begin position="95"/>
        <end position="115"/>
    </location>
</feature>
<dbReference type="EMBL" id="JAGGLC010000001">
    <property type="protein sequence ID" value="MBP1985945.1"/>
    <property type="molecule type" value="Genomic_DNA"/>
</dbReference>
<dbReference type="Proteomes" id="UP000823736">
    <property type="component" value="Unassembled WGS sequence"/>
</dbReference>
<feature type="transmembrane region" description="Helical" evidence="1">
    <location>
        <begin position="65"/>
        <end position="89"/>
    </location>
</feature>
<dbReference type="AlphaFoldDB" id="A0A8T4GXA2"/>
<dbReference type="RefSeq" id="WP_209489991.1">
    <property type="nucleotide sequence ID" value="NZ_JAGGLC010000001.1"/>
</dbReference>
<gene>
    <name evidence="2" type="ORF">J2753_000418</name>
</gene>
<evidence type="ECO:0000313" key="2">
    <source>
        <dbReference type="EMBL" id="MBP1985945.1"/>
    </source>
</evidence>
<comment type="caution">
    <text evidence="2">The sequence shown here is derived from an EMBL/GenBank/DDBJ whole genome shotgun (WGS) entry which is preliminary data.</text>
</comment>
<reference evidence="2" key="1">
    <citation type="submission" date="2021-03" db="EMBL/GenBank/DDBJ databases">
        <title>Genomic Encyclopedia of Type Strains, Phase IV (KMG-IV): sequencing the most valuable type-strain genomes for metagenomic binning, comparative biology and taxonomic classification.</title>
        <authorList>
            <person name="Goeker M."/>
        </authorList>
    </citation>
    <scope>NUCLEOTIDE SEQUENCE</scope>
    <source>
        <strain evidence="2">DSM 26232</strain>
    </source>
</reference>
<accession>A0A8T4GXA2</accession>
<sequence length="121" mass="12196">MSSGGSDDGINTSRFLSDGGTSVDLRSLAMVLAGIAMSTVGIGISTVIQSILAAPRMLFNALASFYVDVVLGVVGTLIEIGATGWSGLIGVVSGVTNPLVIVVAIALVLGYLVILREADDA</sequence>
<keyword evidence="3" id="KW-1185">Reference proteome</keyword>
<proteinExistence type="predicted"/>
<evidence type="ECO:0000256" key="1">
    <source>
        <dbReference type="SAM" id="Phobius"/>
    </source>
</evidence>
<protein>
    <submittedName>
        <fullName evidence="2">Uncharacterized protein</fullName>
    </submittedName>
</protein>
<feature type="transmembrane region" description="Helical" evidence="1">
    <location>
        <begin position="28"/>
        <end position="53"/>
    </location>
</feature>
<organism evidence="2 3">
    <name type="scientific">Halolamina salifodinae</name>
    <dbReference type="NCBI Taxonomy" id="1202767"/>
    <lineage>
        <taxon>Archaea</taxon>
        <taxon>Methanobacteriati</taxon>
        <taxon>Methanobacteriota</taxon>
        <taxon>Stenosarchaea group</taxon>
        <taxon>Halobacteria</taxon>
        <taxon>Halobacteriales</taxon>
        <taxon>Haloferacaceae</taxon>
    </lineage>
</organism>
<keyword evidence="1" id="KW-1133">Transmembrane helix</keyword>
<evidence type="ECO:0000313" key="3">
    <source>
        <dbReference type="Proteomes" id="UP000823736"/>
    </source>
</evidence>